<dbReference type="GO" id="GO:0031123">
    <property type="term" value="P:RNA 3'-end processing"/>
    <property type="evidence" value="ECO:0007669"/>
    <property type="project" value="TreeGrafter"/>
</dbReference>
<dbReference type="VEuPathDB" id="VectorBase:AQUA011586"/>
<dbReference type="EnsemblMetazoa" id="AQUA011586-RA">
    <property type="protein sequence ID" value="AQUA011586-PA"/>
    <property type="gene ID" value="AQUA011586"/>
</dbReference>
<feature type="domain" description="PAP-associated" evidence="10">
    <location>
        <begin position="1413"/>
        <end position="1474"/>
    </location>
</feature>
<evidence type="ECO:0000256" key="6">
    <source>
        <dbReference type="ARBA" id="ARBA00022723"/>
    </source>
</evidence>
<keyword evidence="4" id="KW-0963">Cytoplasm</keyword>
<reference evidence="12" key="1">
    <citation type="submission" date="2020-05" db="UniProtKB">
        <authorList>
            <consortium name="EnsemblMetazoa"/>
        </authorList>
    </citation>
    <scope>IDENTIFICATION</scope>
    <source>
        <strain evidence="12">SANGQUA</strain>
    </source>
</reference>
<proteinExistence type="inferred from homology"/>
<evidence type="ECO:0000313" key="12">
    <source>
        <dbReference type="EnsemblMetazoa" id="AQUA011586-PA"/>
    </source>
</evidence>
<protein>
    <submittedName>
        <fullName evidence="12">Uncharacterized protein</fullName>
    </submittedName>
</protein>
<dbReference type="Pfam" id="PF22600">
    <property type="entry name" value="MTPAP-like_central"/>
    <property type="match status" value="1"/>
</dbReference>
<feature type="compositionally biased region" description="Polar residues" evidence="9">
    <location>
        <begin position="756"/>
        <end position="770"/>
    </location>
</feature>
<organism evidence="12 13">
    <name type="scientific">Anopheles quadriannulatus</name>
    <name type="common">Mosquito</name>
    <dbReference type="NCBI Taxonomy" id="34691"/>
    <lineage>
        <taxon>Eukaryota</taxon>
        <taxon>Metazoa</taxon>
        <taxon>Ecdysozoa</taxon>
        <taxon>Arthropoda</taxon>
        <taxon>Hexapoda</taxon>
        <taxon>Insecta</taxon>
        <taxon>Pterygota</taxon>
        <taxon>Neoptera</taxon>
        <taxon>Endopterygota</taxon>
        <taxon>Diptera</taxon>
        <taxon>Nematocera</taxon>
        <taxon>Culicoidea</taxon>
        <taxon>Culicidae</taxon>
        <taxon>Anophelinae</taxon>
        <taxon>Anopheles</taxon>
    </lineage>
</organism>
<feature type="region of interest" description="Disordered" evidence="9">
    <location>
        <begin position="981"/>
        <end position="1012"/>
    </location>
</feature>
<dbReference type="PANTHER" id="PTHR12271:SF40">
    <property type="entry name" value="POLY(A) RNA POLYMERASE GLD2"/>
    <property type="match status" value="1"/>
</dbReference>
<keyword evidence="6" id="KW-0479">Metal-binding</keyword>
<feature type="compositionally biased region" description="Gly residues" evidence="9">
    <location>
        <begin position="644"/>
        <end position="654"/>
    </location>
</feature>
<feature type="compositionally biased region" description="Basic and acidic residues" evidence="9">
    <location>
        <begin position="314"/>
        <end position="324"/>
    </location>
</feature>
<feature type="compositionally biased region" description="Low complexity" evidence="9">
    <location>
        <begin position="484"/>
        <end position="498"/>
    </location>
</feature>
<evidence type="ECO:0000256" key="5">
    <source>
        <dbReference type="ARBA" id="ARBA00022679"/>
    </source>
</evidence>
<dbReference type="GO" id="GO:1990817">
    <property type="term" value="F:poly(A) RNA polymerase activity"/>
    <property type="evidence" value="ECO:0007669"/>
    <property type="project" value="TreeGrafter"/>
</dbReference>
<evidence type="ECO:0000256" key="4">
    <source>
        <dbReference type="ARBA" id="ARBA00022490"/>
    </source>
</evidence>
<dbReference type="PANTHER" id="PTHR12271">
    <property type="entry name" value="POLY A POLYMERASE CID PAP -RELATED"/>
    <property type="match status" value="1"/>
</dbReference>
<evidence type="ECO:0000256" key="3">
    <source>
        <dbReference type="ARBA" id="ARBA00004496"/>
    </source>
</evidence>
<comment type="cofactor">
    <cofactor evidence="2">
        <name>Mg(2+)</name>
        <dbReference type="ChEBI" id="CHEBI:18420"/>
    </cofactor>
</comment>
<dbReference type="InterPro" id="IPR054708">
    <property type="entry name" value="MTPAP-like_central"/>
</dbReference>
<feature type="region of interest" description="Disordered" evidence="9">
    <location>
        <begin position="477"/>
        <end position="498"/>
    </location>
</feature>
<feature type="compositionally biased region" description="Basic residues" evidence="9">
    <location>
        <begin position="655"/>
        <end position="665"/>
    </location>
</feature>
<feature type="region of interest" description="Disordered" evidence="9">
    <location>
        <begin position="1064"/>
        <end position="1136"/>
    </location>
</feature>
<dbReference type="Gene3D" id="1.10.1410.10">
    <property type="match status" value="1"/>
</dbReference>
<dbReference type="Gene3D" id="3.30.460.10">
    <property type="entry name" value="Beta Polymerase, domain 2"/>
    <property type="match status" value="1"/>
</dbReference>
<comment type="subcellular location">
    <subcellularLocation>
        <location evidence="3">Cytoplasm</location>
    </subcellularLocation>
</comment>
<feature type="compositionally biased region" description="Low complexity" evidence="9">
    <location>
        <begin position="713"/>
        <end position="725"/>
    </location>
</feature>
<dbReference type="GO" id="GO:0005737">
    <property type="term" value="C:cytoplasm"/>
    <property type="evidence" value="ECO:0007669"/>
    <property type="project" value="UniProtKB-SubCell"/>
</dbReference>
<evidence type="ECO:0000256" key="7">
    <source>
        <dbReference type="ARBA" id="ARBA00022842"/>
    </source>
</evidence>
<feature type="compositionally biased region" description="Basic residues" evidence="9">
    <location>
        <begin position="726"/>
        <end position="738"/>
    </location>
</feature>
<evidence type="ECO:0000256" key="1">
    <source>
        <dbReference type="ARBA" id="ARBA00001936"/>
    </source>
</evidence>
<feature type="region of interest" description="Disordered" evidence="9">
    <location>
        <begin position="754"/>
        <end position="823"/>
    </location>
</feature>
<keyword evidence="5" id="KW-0808">Transferase</keyword>
<feature type="region of interest" description="Disordered" evidence="9">
    <location>
        <begin position="713"/>
        <end position="738"/>
    </location>
</feature>
<feature type="domain" description="Poly(A) RNA polymerase mitochondrial-like central palm" evidence="11">
    <location>
        <begin position="1185"/>
        <end position="1326"/>
    </location>
</feature>
<dbReference type="GO" id="GO:0046872">
    <property type="term" value="F:metal ion binding"/>
    <property type="evidence" value="ECO:0007669"/>
    <property type="project" value="UniProtKB-KW"/>
</dbReference>
<comment type="similarity">
    <text evidence="8">Belongs to the DNA polymerase type-B-like family. GLD2 subfamily.</text>
</comment>
<dbReference type="InterPro" id="IPR043519">
    <property type="entry name" value="NT_sf"/>
</dbReference>
<evidence type="ECO:0000256" key="8">
    <source>
        <dbReference type="ARBA" id="ARBA00038491"/>
    </source>
</evidence>
<evidence type="ECO:0000259" key="10">
    <source>
        <dbReference type="Pfam" id="PF03828"/>
    </source>
</evidence>
<sequence length="1525" mass="167949">MPISLCLTNSCGSPSTVVPEAPQTTCTEMDRDRQIVNEDNCEKQSNSNKVFKKSTLPQFPSATVSMMYGSSKSKKYYNNASNRKKQQHIIAGLKSWNLNIAPSGLDKSEEESVAVTVASNQKKEFACPSVSTCPNADGALDDYEQDNRAVGFITESIRKSSSKKKVPEFIGNKFKPEEAKAEHPLAVVSKVDRDNAANEMVHKHTKHARSLEPAAAEEGDGGNVVNNHAASSHLADTLTGSRAEMYYGRAGNVPPVKKAPTSLHPEFQAPSSFAAKVNQQKHSHKSYVRSSSHCTAASPANVPISASANSSEKSATDGSRECKESGSSTADQTHVSVMSLMLQGNSKQQQNEALRLKQFTSNTAVSSGISKAGHSNQHVVTPNQASYIPTLGSQNPSKQQVLIHNAQDHHQSLQQHNNTVPHQYSYDFLRDVGLKMSLCTVTNGASNNSSSGDIAMYRGSTSQVNYNFTQQFQQHMMQHHHNNQLHQRSSRQSPHQQQPLVQLHRIIPQHTGQYNRSQSMYGGDELATQQCGMVESQLYTNYALMNASDGHNSMNVGKHFEVSSYLYNQTGGVHAQHQAVHYTQQAPEHHVQQMHTNYHQNNNYQYHNRNGNTGNGGGGNQLSYVSQGVTRAIGTVNGRDDQGRTGGSGGGGGGGKKHWNTHGKGKNGSIQTNGNKHVNKVQNIGYGYRKNYNHYYNHTAAGGNHYYEHITMQPHQQQQSLQQQHHPQHHQNHYKQQHLHRNLVYVRGYDRGHGAASSSEFTTANQQQEIKQTEVERPTSPKQAGDGSAEEQIVNSVATKENDGRNESSSTDSAASDTQQQQAVANNAFRGAEDEPDTTKNSELHIERVYKATKRCSVPRSSSSSSVVSIPSTDSSVLSSNTSQTHLLESTHANVHDYESDSSHSSEYPEGTYRYLKYNETNEEKGFRSSSSTSSGISSSSAYPTLNEFVPSAPSSLHASTAGLVGEFIVRSQSFHGSHQNLMTYTSSGGGSVGDHSSPIGSPKGTSRTVTGTQSVPVFGELFGNANHSHPNPIQFINSQTAVSFGSSSSLELALQAAAASSSSSSSLSASSVPPNDSQSMQSGHPKTRSQSGRTSPATNTHYRSHRSMGTNVAGSLFSTTTKGQSSAGGTVRKNNHVSTSYVHRSSLPADFQYTPADRFIQRADDVEMKSPPVALTNGSIWDNLSLAMWEKFTAAQQSEEKYLEKMQLWRDLYISIKKGFPKYSLYLVGSTISGFGADSSDVDMCLVSRSAPSCYDPRLEALLNLSLVKEYFMSMPSSSFNDFSLIQAKVPILRFQDSKHGIEVDLNFNNCVGIRNTHLLHCYSQMDWRVRPLVLVVKLWARHHNINDAKNMTISSYSLVLMVIHFLQFGTSPPVLPCLHALHPEKFMKIIDIHNIEMIERIEPYHTDNKESLGELLLSFLDYYTKFDYEHYAISVRTSTIIPIEECRLARSYKNDPHHWKHLCIEEPFDFTNTARSVFDGDVFEQIKSTFATSWRMLKDSKSLSVLFGEPLFTPVTSTLSITS</sequence>
<comment type="cofactor">
    <cofactor evidence="1">
        <name>Mn(2+)</name>
        <dbReference type="ChEBI" id="CHEBI:29035"/>
    </cofactor>
</comment>
<accession>A0A182XNY6</accession>
<keyword evidence="7" id="KW-0460">Magnesium</keyword>
<feature type="region of interest" description="Disordered" evidence="9">
    <location>
        <begin position="274"/>
        <end position="331"/>
    </location>
</feature>
<dbReference type="SUPFAM" id="SSF81631">
    <property type="entry name" value="PAP/OAS1 substrate-binding domain"/>
    <property type="match status" value="1"/>
</dbReference>
<name>A0A182XNY6_ANOQN</name>
<feature type="region of interest" description="Disordered" evidence="9">
    <location>
        <begin position="635"/>
        <end position="677"/>
    </location>
</feature>
<dbReference type="InterPro" id="IPR002058">
    <property type="entry name" value="PAP_assoc"/>
</dbReference>
<evidence type="ECO:0000313" key="13">
    <source>
        <dbReference type="Proteomes" id="UP000076407"/>
    </source>
</evidence>
<evidence type="ECO:0000256" key="9">
    <source>
        <dbReference type="SAM" id="MobiDB-lite"/>
    </source>
</evidence>
<feature type="compositionally biased region" description="Polar residues" evidence="9">
    <location>
        <begin position="304"/>
        <end position="313"/>
    </location>
</feature>
<feature type="compositionally biased region" description="Low complexity" evidence="9">
    <location>
        <begin position="858"/>
        <end position="878"/>
    </location>
</feature>
<dbReference type="Proteomes" id="UP000076407">
    <property type="component" value="Unassembled WGS sequence"/>
</dbReference>
<feature type="region of interest" description="Disordered" evidence="9">
    <location>
        <begin position="854"/>
        <end position="878"/>
    </location>
</feature>
<dbReference type="STRING" id="34691.A0A182XNY6"/>
<keyword evidence="13" id="KW-1185">Reference proteome</keyword>
<dbReference type="SUPFAM" id="SSF81301">
    <property type="entry name" value="Nucleotidyltransferase"/>
    <property type="match status" value="1"/>
</dbReference>
<feature type="compositionally biased region" description="Low complexity" evidence="9">
    <location>
        <begin position="808"/>
        <end position="823"/>
    </location>
</feature>
<dbReference type="Pfam" id="PF03828">
    <property type="entry name" value="PAP_assoc"/>
    <property type="match status" value="1"/>
</dbReference>
<dbReference type="CDD" id="cd05402">
    <property type="entry name" value="NT_PAP_TUTase"/>
    <property type="match status" value="1"/>
</dbReference>
<evidence type="ECO:0000259" key="11">
    <source>
        <dbReference type="Pfam" id="PF22600"/>
    </source>
</evidence>
<feature type="compositionally biased region" description="Polar residues" evidence="9">
    <location>
        <begin position="1073"/>
        <end position="1129"/>
    </location>
</feature>
<evidence type="ECO:0000256" key="2">
    <source>
        <dbReference type="ARBA" id="ARBA00001946"/>
    </source>
</evidence>